<dbReference type="Proteomes" id="UP000000600">
    <property type="component" value="Unassembled WGS sequence"/>
</dbReference>
<dbReference type="RefSeq" id="XP_001427377.1">
    <property type="nucleotide sequence ID" value="XM_001427340.1"/>
</dbReference>
<keyword evidence="2" id="KW-1185">Reference proteome</keyword>
<organism evidence="1 2">
    <name type="scientific">Paramecium tetraurelia</name>
    <dbReference type="NCBI Taxonomy" id="5888"/>
    <lineage>
        <taxon>Eukaryota</taxon>
        <taxon>Sar</taxon>
        <taxon>Alveolata</taxon>
        <taxon>Ciliophora</taxon>
        <taxon>Intramacronucleata</taxon>
        <taxon>Oligohymenophorea</taxon>
        <taxon>Peniculida</taxon>
        <taxon>Parameciidae</taxon>
        <taxon>Paramecium</taxon>
    </lineage>
</organism>
<dbReference type="EMBL" id="CT868006">
    <property type="protein sequence ID" value="CAK59979.1"/>
    <property type="molecule type" value="Genomic_DNA"/>
</dbReference>
<name>A0BN62_PARTE</name>
<protein>
    <submittedName>
        <fullName evidence="1">Uncharacterized protein</fullName>
    </submittedName>
</protein>
<dbReference type="AlphaFoldDB" id="A0BN62"/>
<sequence>MIDKEIPQIKKLQVRKEKYASKFYSIEEKEIEENDKDEQVQESSINQNLSHLKKKIIKEMKSLCILNQLLNQLSNYHYLWDITQLF</sequence>
<dbReference type="GeneID" id="5013161"/>
<gene>
    <name evidence="1" type="ORF">GSPATT00030617001</name>
</gene>
<dbReference type="HOGENOM" id="CLU_2502761_0_0_1"/>
<reference evidence="1 2" key="1">
    <citation type="journal article" date="2006" name="Nature">
        <title>Global trends of whole-genome duplications revealed by the ciliate Paramecium tetraurelia.</title>
        <authorList>
            <consortium name="Genoscope"/>
            <person name="Aury J.-M."/>
            <person name="Jaillon O."/>
            <person name="Duret L."/>
            <person name="Noel B."/>
            <person name="Jubin C."/>
            <person name="Porcel B.M."/>
            <person name="Segurens B."/>
            <person name="Daubin V."/>
            <person name="Anthouard V."/>
            <person name="Aiach N."/>
            <person name="Arnaiz O."/>
            <person name="Billaut A."/>
            <person name="Beisson J."/>
            <person name="Blanc I."/>
            <person name="Bouhouche K."/>
            <person name="Camara F."/>
            <person name="Duharcourt S."/>
            <person name="Guigo R."/>
            <person name="Gogendeau D."/>
            <person name="Katinka M."/>
            <person name="Keller A.-M."/>
            <person name="Kissmehl R."/>
            <person name="Klotz C."/>
            <person name="Koll F."/>
            <person name="Le Moue A."/>
            <person name="Lepere C."/>
            <person name="Malinsky S."/>
            <person name="Nowacki M."/>
            <person name="Nowak J.K."/>
            <person name="Plattner H."/>
            <person name="Poulain J."/>
            <person name="Ruiz F."/>
            <person name="Serrano V."/>
            <person name="Zagulski M."/>
            <person name="Dessen P."/>
            <person name="Betermier M."/>
            <person name="Weissenbach J."/>
            <person name="Scarpelli C."/>
            <person name="Schachter V."/>
            <person name="Sperling L."/>
            <person name="Meyer E."/>
            <person name="Cohen J."/>
            <person name="Wincker P."/>
        </authorList>
    </citation>
    <scope>NUCLEOTIDE SEQUENCE [LARGE SCALE GENOMIC DNA]</scope>
    <source>
        <strain evidence="1 2">Stock d4-2</strain>
    </source>
</reference>
<accession>A0BN62</accession>
<evidence type="ECO:0000313" key="2">
    <source>
        <dbReference type="Proteomes" id="UP000000600"/>
    </source>
</evidence>
<dbReference type="InParanoid" id="A0BN62"/>
<dbReference type="KEGG" id="ptm:GSPATT00030617001"/>
<evidence type="ECO:0000313" key="1">
    <source>
        <dbReference type="EMBL" id="CAK59979.1"/>
    </source>
</evidence>
<proteinExistence type="predicted"/>